<keyword evidence="2" id="KW-1185">Reference proteome</keyword>
<proteinExistence type="predicted"/>
<gene>
    <name evidence="1" type="ORF">GCM10023198_36900</name>
</gene>
<dbReference type="EMBL" id="BAABHM010000016">
    <property type="protein sequence ID" value="GAA4710745.1"/>
    <property type="molecule type" value="Genomic_DNA"/>
</dbReference>
<dbReference type="SUPFAM" id="SSF54292">
    <property type="entry name" value="2Fe-2S ferredoxin-like"/>
    <property type="match status" value="1"/>
</dbReference>
<evidence type="ECO:0000313" key="2">
    <source>
        <dbReference type="Proteomes" id="UP001500843"/>
    </source>
</evidence>
<dbReference type="InterPro" id="IPR036010">
    <property type="entry name" value="2Fe-2S_ferredoxin-like_sf"/>
</dbReference>
<sequence>MTGYLAILDGREVWYLTSLDRIEGGEDLPQFDRDDDNDLSAHPRMRRALLWARSGSAAGVYSFLHWSDGTDLDGLDNSIRGGGEIGERLGRALVVECRWARCGSCGLKIRVAVPDTGNPFVTPERLRAHRWVKSCPACGQALRPYVAEIVRVVADSPIP</sequence>
<name>A0ABP8XLL3_9MICO</name>
<accession>A0ABP8XLL3</accession>
<comment type="caution">
    <text evidence="1">The sequence shown here is derived from an EMBL/GenBank/DDBJ whole genome shotgun (WGS) entry which is preliminary data.</text>
</comment>
<reference evidence="2" key="1">
    <citation type="journal article" date="2019" name="Int. J. Syst. Evol. Microbiol.">
        <title>The Global Catalogue of Microorganisms (GCM) 10K type strain sequencing project: providing services to taxonomists for standard genome sequencing and annotation.</title>
        <authorList>
            <consortium name="The Broad Institute Genomics Platform"/>
            <consortium name="The Broad Institute Genome Sequencing Center for Infectious Disease"/>
            <person name="Wu L."/>
            <person name="Ma J."/>
        </authorList>
    </citation>
    <scope>NUCLEOTIDE SEQUENCE [LARGE SCALE GENOMIC DNA]</scope>
    <source>
        <strain evidence="2">JCM 17975</strain>
    </source>
</reference>
<protein>
    <submittedName>
        <fullName evidence="1">Uncharacterized protein</fullName>
    </submittedName>
</protein>
<dbReference type="Proteomes" id="UP001500843">
    <property type="component" value="Unassembled WGS sequence"/>
</dbReference>
<evidence type="ECO:0000313" key="1">
    <source>
        <dbReference type="EMBL" id="GAA4710745.1"/>
    </source>
</evidence>
<organism evidence="1 2">
    <name type="scientific">Promicromonospora umidemergens</name>
    <dbReference type="NCBI Taxonomy" id="629679"/>
    <lineage>
        <taxon>Bacteria</taxon>
        <taxon>Bacillati</taxon>
        <taxon>Actinomycetota</taxon>
        <taxon>Actinomycetes</taxon>
        <taxon>Micrococcales</taxon>
        <taxon>Promicromonosporaceae</taxon>
        <taxon>Promicromonospora</taxon>
    </lineage>
</organism>